<dbReference type="OrthoDB" id="1422241at2759"/>
<reference evidence="2" key="2">
    <citation type="submission" date="2025-08" db="UniProtKB">
        <authorList>
            <consortium name="RefSeq"/>
        </authorList>
    </citation>
    <scope>IDENTIFICATION</scope>
</reference>
<evidence type="ECO:0000313" key="1">
    <source>
        <dbReference type="Proteomes" id="UP000818029"/>
    </source>
</evidence>
<dbReference type="RefSeq" id="XP_016755261.1">
    <property type="nucleotide sequence ID" value="XM_016899772.1"/>
</dbReference>
<reference evidence="1" key="1">
    <citation type="journal article" date="2020" name="Nat. Genet.">
        <title>Genomic diversifications of five Gossypium allopolyploid species and their impact on cotton improvement.</title>
        <authorList>
            <person name="Chen Z.J."/>
            <person name="Sreedasyam A."/>
            <person name="Ando A."/>
            <person name="Song Q."/>
            <person name="De Santiago L.M."/>
            <person name="Hulse-Kemp A.M."/>
            <person name="Ding M."/>
            <person name="Ye W."/>
            <person name="Kirkbride R.C."/>
            <person name="Jenkins J."/>
            <person name="Plott C."/>
            <person name="Lovell J."/>
            <person name="Lin Y.M."/>
            <person name="Vaughn R."/>
            <person name="Liu B."/>
            <person name="Simpson S."/>
            <person name="Scheffler B.E."/>
            <person name="Wen L."/>
            <person name="Saski C.A."/>
            <person name="Grover C.E."/>
            <person name="Hu G."/>
            <person name="Conover J.L."/>
            <person name="Carlson J.W."/>
            <person name="Shu S."/>
            <person name="Boston L.B."/>
            <person name="Williams M."/>
            <person name="Peterson D.G."/>
            <person name="McGee K."/>
            <person name="Jones D.C."/>
            <person name="Wendel J.F."/>
            <person name="Stelly D.M."/>
            <person name="Grimwood J."/>
            <person name="Schmutz J."/>
        </authorList>
    </citation>
    <scope>NUCLEOTIDE SEQUENCE [LARGE SCALE GENOMIC DNA]</scope>
    <source>
        <strain evidence="1">cv. TM-1</strain>
    </source>
</reference>
<dbReference type="GeneID" id="107963201"/>
<organism evidence="1 2">
    <name type="scientific">Gossypium hirsutum</name>
    <name type="common">Upland cotton</name>
    <name type="synonym">Gossypium mexicanum</name>
    <dbReference type="NCBI Taxonomy" id="3635"/>
    <lineage>
        <taxon>Eukaryota</taxon>
        <taxon>Viridiplantae</taxon>
        <taxon>Streptophyta</taxon>
        <taxon>Embryophyta</taxon>
        <taxon>Tracheophyta</taxon>
        <taxon>Spermatophyta</taxon>
        <taxon>Magnoliopsida</taxon>
        <taxon>eudicotyledons</taxon>
        <taxon>Gunneridae</taxon>
        <taxon>Pentapetalae</taxon>
        <taxon>rosids</taxon>
        <taxon>malvids</taxon>
        <taxon>Malvales</taxon>
        <taxon>Malvaceae</taxon>
        <taxon>Malvoideae</taxon>
        <taxon>Gossypium</taxon>
    </lineage>
</organism>
<dbReference type="PaxDb" id="3635-A0A1U8PVV8"/>
<sequence>MARDRNDPGLNDPLNPNGQDVDLSIHHVIDDRDRPISEHVVLILGDLNLGIVKPHIQAQHFELKPMMFQMFQTLGQFSGLPTADPRLHLRLFLEFYDSFRQQGVPEDAQRLKLFPYSLRDRARAWLNVLPSGTVAS</sequence>
<keyword evidence="1" id="KW-1185">Reference proteome</keyword>
<dbReference type="AlphaFoldDB" id="A0A1U8PVV8"/>
<accession>A0A1U8PVV8</accession>
<dbReference type="Proteomes" id="UP000818029">
    <property type="component" value="Chromosome A06"/>
</dbReference>
<protein>
    <recommendedName>
        <fullName evidence="3">Protein FAR1-RELATED SEQUENCE 5-like</fullName>
    </recommendedName>
</protein>
<name>A0A1U8PVV8_GOSHI</name>
<evidence type="ECO:0008006" key="3">
    <source>
        <dbReference type="Google" id="ProtNLM"/>
    </source>
</evidence>
<evidence type="ECO:0000313" key="2">
    <source>
        <dbReference type="RefSeq" id="XP_016755261.1"/>
    </source>
</evidence>
<dbReference type="KEGG" id="ghi:107963201"/>
<proteinExistence type="predicted"/>
<gene>
    <name evidence="2" type="primary">LOC107963201</name>
</gene>